<dbReference type="GO" id="GO:0045815">
    <property type="term" value="P:transcription initiation-coupled chromatin remodeling"/>
    <property type="evidence" value="ECO:0007669"/>
    <property type="project" value="TreeGrafter"/>
</dbReference>
<dbReference type="InterPro" id="IPR003959">
    <property type="entry name" value="ATPase_AAA_core"/>
</dbReference>
<dbReference type="SMART" id="SM00382">
    <property type="entry name" value="AAA"/>
    <property type="match status" value="1"/>
</dbReference>
<dbReference type="GO" id="GO:0016887">
    <property type="term" value="F:ATP hydrolysis activity"/>
    <property type="evidence" value="ECO:0007669"/>
    <property type="project" value="InterPro"/>
</dbReference>
<evidence type="ECO:0000256" key="2">
    <source>
        <dbReference type="ARBA" id="ARBA00022741"/>
    </source>
</evidence>
<dbReference type="GO" id="GO:0005524">
    <property type="term" value="F:ATP binding"/>
    <property type="evidence" value="ECO:0007669"/>
    <property type="project" value="UniProtKB-KW"/>
</dbReference>
<proteinExistence type="inferred from homology"/>
<evidence type="ECO:0000256" key="5">
    <source>
        <dbReference type="RuleBase" id="RU003651"/>
    </source>
</evidence>
<feature type="domain" description="AAA+ ATPase" evidence="6">
    <location>
        <begin position="49"/>
        <end position="193"/>
    </location>
</feature>
<evidence type="ECO:0000313" key="8">
    <source>
        <dbReference type="Proteomes" id="UP000242474"/>
    </source>
</evidence>
<keyword evidence="8" id="KW-1185">Reference proteome</keyword>
<dbReference type="GO" id="GO:0003682">
    <property type="term" value="F:chromatin binding"/>
    <property type="evidence" value="ECO:0007669"/>
    <property type="project" value="TreeGrafter"/>
</dbReference>
<name>A0A2G5B7N7_COERN</name>
<dbReference type="AlphaFoldDB" id="A0A2G5B7N7"/>
<feature type="non-terminal residue" evidence="7">
    <location>
        <position position="201"/>
    </location>
</feature>
<dbReference type="InterPro" id="IPR003960">
    <property type="entry name" value="ATPase_AAA_CS"/>
</dbReference>
<dbReference type="Proteomes" id="UP000242474">
    <property type="component" value="Unassembled WGS sequence"/>
</dbReference>
<dbReference type="GO" id="GO:0005634">
    <property type="term" value="C:nucleus"/>
    <property type="evidence" value="ECO:0007669"/>
    <property type="project" value="TreeGrafter"/>
</dbReference>
<protein>
    <submittedName>
        <fullName evidence="7">AAA-domain-containing protein</fullName>
    </submittedName>
</protein>
<dbReference type="InterPro" id="IPR045199">
    <property type="entry name" value="ATAD2-like"/>
</dbReference>
<keyword evidence="3 5" id="KW-0067">ATP-binding</keyword>
<dbReference type="Gene3D" id="1.10.8.60">
    <property type="match status" value="1"/>
</dbReference>
<evidence type="ECO:0000313" key="7">
    <source>
        <dbReference type="EMBL" id="PIA15046.1"/>
    </source>
</evidence>
<dbReference type="Pfam" id="PF00004">
    <property type="entry name" value="AAA"/>
    <property type="match status" value="1"/>
</dbReference>
<dbReference type="SUPFAM" id="SSF52540">
    <property type="entry name" value="P-loop containing nucleoside triphosphate hydrolases"/>
    <property type="match status" value="1"/>
</dbReference>
<dbReference type="GO" id="GO:0042393">
    <property type="term" value="F:histone binding"/>
    <property type="evidence" value="ECO:0007669"/>
    <property type="project" value="TreeGrafter"/>
</dbReference>
<dbReference type="Gene3D" id="3.40.50.300">
    <property type="entry name" value="P-loop containing nucleotide triphosphate hydrolases"/>
    <property type="match status" value="1"/>
</dbReference>
<keyword evidence="2 5" id="KW-0547">Nucleotide-binding</keyword>
<dbReference type="PANTHER" id="PTHR23069">
    <property type="entry name" value="AAA DOMAIN-CONTAINING"/>
    <property type="match status" value="1"/>
</dbReference>
<dbReference type="InterPro" id="IPR027417">
    <property type="entry name" value="P-loop_NTPase"/>
</dbReference>
<dbReference type="EMBL" id="KZ303510">
    <property type="protein sequence ID" value="PIA15046.1"/>
    <property type="molecule type" value="Genomic_DNA"/>
</dbReference>
<keyword evidence="4" id="KW-0103">Bromodomain</keyword>
<dbReference type="GO" id="GO:0006337">
    <property type="term" value="P:nucleosome disassembly"/>
    <property type="evidence" value="ECO:0007669"/>
    <property type="project" value="TreeGrafter"/>
</dbReference>
<dbReference type="STRING" id="763665.A0A2G5B7N7"/>
<dbReference type="FunFam" id="3.40.50.300:FF:000061">
    <property type="entry name" value="ATPase family, AAA domain-containing 2"/>
    <property type="match status" value="1"/>
</dbReference>
<reference evidence="7 8" key="1">
    <citation type="journal article" date="2015" name="Genome Biol. Evol.">
        <title>Phylogenomic analyses indicate that early fungi evolved digesting cell walls of algal ancestors of land plants.</title>
        <authorList>
            <person name="Chang Y."/>
            <person name="Wang S."/>
            <person name="Sekimoto S."/>
            <person name="Aerts A.L."/>
            <person name="Choi C."/>
            <person name="Clum A."/>
            <person name="LaButti K.M."/>
            <person name="Lindquist E.A."/>
            <person name="Yee Ngan C."/>
            <person name="Ohm R.A."/>
            <person name="Salamov A.A."/>
            <person name="Grigoriev I.V."/>
            <person name="Spatafora J.W."/>
            <person name="Berbee M.L."/>
        </authorList>
    </citation>
    <scope>NUCLEOTIDE SEQUENCE [LARGE SCALE GENOMIC DNA]</scope>
    <source>
        <strain evidence="7 8">NRRL 1564</strain>
    </source>
</reference>
<evidence type="ECO:0000256" key="4">
    <source>
        <dbReference type="ARBA" id="ARBA00023117"/>
    </source>
</evidence>
<comment type="similarity">
    <text evidence="1 5">Belongs to the AAA ATPase family.</text>
</comment>
<dbReference type="OrthoDB" id="5421at2759"/>
<evidence type="ECO:0000256" key="1">
    <source>
        <dbReference type="ARBA" id="ARBA00006914"/>
    </source>
</evidence>
<dbReference type="PROSITE" id="PS00674">
    <property type="entry name" value="AAA"/>
    <property type="match status" value="1"/>
</dbReference>
<dbReference type="GO" id="GO:0006334">
    <property type="term" value="P:nucleosome assembly"/>
    <property type="evidence" value="ECO:0007669"/>
    <property type="project" value="TreeGrafter"/>
</dbReference>
<accession>A0A2G5B7N7</accession>
<dbReference type="InterPro" id="IPR003593">
    <property type="entry name" value="AAA+_ATPase"/>
</dbReference>
<evidence type="ECO:0000259" key="6">
    <source>
        <dbReference type="SMART" id="SM00382"/>
    </source>
</evidence>
<organism evidence="7 8">
    <name type="scientific">Coemansia reversa (strain ATCC 12441 / NRRL 1564)</name>
    <dbReference type="NCBI Taxonomy" id="763665"/>
    <lineage>
        <taxon>Eukaryota</taxon>
        <taxon>Fungi</taxon>
        <taxon>Fungi incertae sedis</taxon>
        <taxon>Zoopagomycota</taxon>
        <taxon>Kickxellomycotina</taxon>
        <taxon>Kickxellomycetes</taxon>
        <taxon>Kickxellales</taxon>
        <taxon>Kickxellaceae</taxon>
        <taxon>Coemansia</taxon>
    </lineage>
</organism>
<evidence type="ECO:0000256" key="3">
    <source>
        <dbReference type="ARBA" id="ARBA00022840"/>
    </source>
</evidence>
<gene>
    <name evidence="7" type="ORF">COEREDRAFT_45414</name>
</gene>
<sequence>MGPVGTASESTRVTFDDVGGLDEHVQALREMVVLPLAQPQVLQALGVRAPRGVLFHGAPGTGKTLVARALAHSCAAQGSGAPAIAFFMRRGGDCLSKWAGEAERQLRRLFAQARAFQPSIIFFDELDGLAPERSGRHDHVHASVVATLLALMDGVDDRGHVIVVAATNRPDAIDPALRRPGRLDRELLFRAPGAEARRRIL</sequence>
<dbReference type="PANTHER" id="PTHR23069:SF0">
    <property type="entry name" value="TAT-BINDING HOMOLOG 7"/>
    <property type="match status" value="1"/>
</dbReference>